<dbReference type="InterPro" id="IPR003961">
    <property type="entry name" value="FN3_dom"/>
</dbReference>
<dbReference type="GO" id="GO:0043235">
    <property type="term" value="C:receptor complex"/>
    <property type="evidence" value="ECO:0007669"/>
    <property type="project" value="TreeGrafter"/>
</dbReference>
<evidence type="ECO:0000256" key="15">
    <source>
        <dbReference type="PROSITE-ProRule" id="PRU10141"/>
    </source>
</evidence>
<dbReference type="EnsemblMetazoa" id="GPAI031419-RA">
    <property type="protein sequence ID" value="GPAI031419-PA"/>
    <property type="gene ID" value="GPAI031419"/>
</dbReference>
<evidence type="ECO:0000256" key="1">
    <source>
        <dbReference type="ARBA" id="ARBA00004167"/>
    </source>
</evidence>
<evidence type="ECO:0000256" key="6">
    <source>
        <dbReference type="ARBA" id="ARBA00022741"/>
    </source>
</evidence>
<feature type="domain" description="Fibronectin type-III" evidence="19">
    <location>
        <begin position="1623"/>
        <end position="1715"/>
    </location>
</feature>
<dbReference type="Gene3D" id="2.60.40.10">
    <property type="entry name" value="Immunoglobulins"/>
    <property type="match status" value="5"/>
</dbReference>
<dbReference type="InterPro" id="IPR001245">
    <property type="entry name" value="Ser-Thr/Tyr_kinase_cat_dom"/>
</dbReference>
<dbReference type="InterPro" id="IPR036116">
    <property type="entry name" value="FN3_sf"/>
</dbReference>
<proteinExistence type="inferred from homology"/>
<keyword evidence="21" id="KW-1185">Reference proteome</keyword>
<dbReference type="SMART" id="SM00060">
    <property type="entry name" value="FN3"/>
    <property type="match status" value="7"/>
</dbReference>
<accession>A0A1B0A1C8</accession>
<feature type="domain" description="Fibronectin type-III" evidence="19">
    <location>
        <begin position="657"/>
        <end position="755"/>
    </location>
</feature>
<dbReference type="SUPFAM" id="SSF49265">
    <property type="entry name" value="Fibronectin type III"/>
    <property type="match status" value="5"/>
</dbReference>
<dbReference type="PANTHER" id="PTHR24416:SF527">
    <property type="entry name" value="PROTO-ONCOGENE TYROSINE-PROTEIN KINASE ROS"/>
    <property type="match status" value="1"/>
</dbReference>
<dbReference type="PROSITE" id="PS00107">
    <property type="entry name" value="PROTEIN_KINASE_ATP"/>
    <property type="match status" value="1"/>
</dbReference>
<dbReference type="InterPro" id="IPR000719">
    <property type="entry name" value="Prot_kinase_dom"/>
</dbReference>
<keyword evidence="10 17" id="KW-0472">Membrane</keyword>
<evidence type="ECO:0000259" key="18">
    <source>
        <dbReference type="PROSITE" id="PS50011"/>
    </source>
</evidence>
<feature type="binding site" evidence="15">
    <location>
        <position position="2088"/>
    </location>
    <ligand>
        <name>ATP</name>
        <dbReference type="ChEBI" id="CHEBI:30616"/>
    </ligand>
</feature>
<dbReference type="InterPro" id="IPR013783">
    <property type="entry name" value="Ig-like_fold"/>
</dbReference>
<dbReference type="InterPro" id="IPR011042">
    <property type="entry name" value="6-blade_b-propeller_TolB-like"/>
</dbReference>
<evidence type="ECO:0000256" key="16">
    <source>
        <dbReference type="RuleBase" id="RU000312"/>
    </source>
</evidence>
<sequence>MNLSFVATYAPRRPSSMPEQSFSVNLLNGFQLIIVIVPKEICDIYPILLYLSLSDNLKVIKSNNQTLFINDFGVECSADDVRKQCFHSRCSKGCQQWWHALKESETCQEACASVQFYPYDLPCISACETSQSHYWHLQRVLVETLIETITVASNSSKPQLLLNGEFSAKQTLTLKWPVTKQFSRQHQHHHVYHYHLANRLFNIQYQYVEKPKPGQQLEQEENPTETWWNLLDYNCNDEFECDIKSLTPYATYRFRFMLVFGENSEDILYSPSSDAFSTPAWGKPLSKPIITKTLALDHKRIVLFWQPGELANGPLINYKLILKDSARNVKREELLPPNFSNYIFNDLLPQTNYSLQISMINEEGEGPPAFTFIKTIKYVKVSDNLEQSNLVLVAGEYAVILKSLDSLTENRILLESDEIINDFDYHQASKQSFVVLTSGDVFSFHLDEPKTRKPLNSISSQINFKPEKLTIDWLQRKLYIAGQSGEKTKVICCNFDGTDILTIIRTFSSSIKQIVVDPTNGWLFLLEYQGQLWSLDLATKQTKIIAAQQISYFYNDFKRYLLIIGNETDKGLYELSYDGRYKHQISDKLNQNDIQAITYLGGYTLLATNGTNLLRFNYETNEQYNWLVDEVEWCWLALPVQQSPLYGRQSVPSPKEAPKNLQAVLTAKTAKISWASNDYDGDDFQTLAAWRKFEYELEILDVASNSAFNIRNIKTYYFQVERLQANNQYKIRVRASSTTGRSEWSQELTISTWPRGDHKLIWGTEKGLYETNEIGQSAVARGSIKDPIKRFVKVNNTVFYMRGKTRNLECMNVVTPGMKCNFKASHVSAFDYDWRVEKIYWSDLERRCVIRANLDGSQRELLPIFEALQIRVDSEEGFLYYQSANRLARRPLSGFKESEIFEYHRLQSNGDKFLGFALDFQQKFIYWLVNKQKGLIKLYKAQLETGSNTEFIIDEHEIMVHSIEYIKEIKSLIWLKAKTHESVIMSVDFENHYAEFNTPLNLKAFNVKLVTEPYAFADFNIIPQPVDVESIAVSEGYWDEFQIKWSPIRSPENFSIFYKVLFEFEDDKVEQIMTFEVEEPFVHIRNFNPTHQLINVTVLPHTYWAQGLPVSKELLTPLSSAKPPRNLRIFVEKVMKPLWDEANLTVVVRWDSVQYKTRKDDIFYKVYCWQDKKLIVFKDVDYKGATTHEARFVNLLPQTTYSFQVQALALADRVGKEKSSWLTYQINPDVQSLPKLIYTTSQFIAEFDIDLNLTRPLVYISSEVEHLCFMSGENRLIWVNENVELMSFTPGFSALKLARMRAEVLSLTVDWVQRIVYWAELTGDTTNNVAIYQLNLCSYDGRIMQGSKLLTTQPKKWLRNLLILPFSQTLLWLEYEHNNSIALIQGRNLTDMSEINFKISGNIFHMFEDSLSHEMETVNIVDSEGKLCSYDIRRQLCTTLKLPNVDNRESDYWQRDAGYIYRLYAKNLQVFNRRKHTLDYVIKLMDVKLIKTLNYQEYPKRECLLPQNFTLNNKKKIVKALKKFIHFRGDSLISFALPKRSEIKYCVLPIPNIRYSLKIFDQQHKLAGSVITTNESVNITDLQPFANYTLSIAVTSYYQKKLNMTAIIYPLFPISTVEGTPSLPRNLSATPISPKEIRVTWSEPEKLNARRVFYELHWQLKNSSLKISRIVNGSSSYLFLNNMEPSQEYTIWLDVYSSPTKRNSTKELTAHTYDLPDNLMLVDKQSTNLTFKWQRSLEDFNSAHLIVRPLLLNNDTMNFGRSDIDITRLSGDIKVIDLIPKTKYEFHLKLFYKGARERFYLWPEERHNRFVYETLGAAPSSPGQPNIEHITGEIFKVFWEPARNNGAPIVEYSLEALQALYAYNSNKRIRRTIATNGDENYNLQVNATAKALRAETLSVEELPPLEDTWFAYCNTLELSCIVREVYTKHLLMFRVRARNNLYGWGPYSKESIKILEPFVSPQKRQSLVLAIVAPAVIVSSCVLILMVLRKIQKRRVKTKKLLQNSRPSIWSNLSSFQQQTFSHRRSLTSSSTWCSGGPLSDADIALLPHIQWSQITLLNFLGSGAFGEVYEGLVKHDNREEPEKVAIKSLRKGASEFAELLQEAQLMSNFRHENIVRLIGVSCDAESVSIIMEHMEGGDLLTFLRESRSNLPKPSISFQLWDLVKMCIDVATGMAYLEDMHFVHRDLACRNCLLTSREESRRVVKIGDFGLARDLYKSDYYRKEGEGLLPVRWMAPESLVDGIFTIQTDVWAFGVLCWEILTLGRQPYAGRNNFEVLNFVKDGGRLEQPKNCPDKLFTLMMQSWSKDPDARPTFRHCLNTLLGIKTYARRLSLIKMKARTDGEMYANTNGSCKSSIVTTSSLNTADGEHGQFAISKAPLAKVRFDDNGDCKEYETEAASDVSELLDRKLHKVQRHPDYFVNEGISRL</sequence>
<keyword evidence="8 15" id="KW-0067">ATP-binding</keyword>
<dbReference type="Pfam" id="PF07714">
    <property type="entry name" value="PK_Tyr_Ser-Thr"/>
    <property type="match status" value="1"/>
</dbReference>
<evidence type="ECO:0000256" key="14">
    <source>
        <dbReference type="ARBA" id="ARBA00051243"/>
    </source>
</evidence>
<evidence type="ECO:0000313" key="21">
    <source>
        <dbReference type="Proteomes" id="UP000092445"/>
    </source>
</evidence>
<keyword evidence="11" id="KW-0829">Tyrosine-protein kinase</keyword>
<dbReference type="PROSITE" id="PS00109">
    <property type="entry name" value="PROTEIN_KINASE_TYR"/>
    <property type="match status" value="1"/>
</dbReference>
<dbReference type="PRINTS" id="PR00109">
    <property type="entry name" value="TYRKINASE"/>
</dbReference>
<dbReference type="InterPro" id="IPR020635">
    <property type="entry name" value="Tyr_kinase_cat_dom"/>
</dbReference>
<dbReference type="InterPro" id="IPR011009">
    <property type="entry name" value="Kinase-like_dom_sf"/>
</dbReference>
<dbReference type="SMART" id="SM00219">
    <property type="entry name" value="TyrKc"/>
    <property type="match status" value="1"/>
</dbReference>
<dbReference type="InterPro" id="IPR008266">
    <property type="entry name" value="Tyr_kinase_AS"/>
</dbReference>
<evidence type="ECO:0000256" key="4">
    <source>
        <dbReference type="ARBA" id="ARBA00022692"/>
    </source>
</evidence>
<evidence type="ECO:0000256" key="13">
    <source>
        <dbReference type="ARBA" id="ARBA00023180"/>
    </source>
</evidence>
<dbReference type="Pfam" id="PF00041">
    <property type="entry name" value="fn3"/>
    <property type="match status" value="3"/>
</dbReference>
<dbReference type="FunFam" id="1.10.510.10:FF:000341">
    <property type="entry name" value="Tyrosine-protein kinase receptor"/>
    <property type="match status" value="1"/>
</dbReference>
<dbReference type="InterPro" id="IPR050122">
    <property type="entry name" value="RTK"/>
</dbReference>
<protein>
    <recommendedName>
        <fullName evidence="16">Tyrosine-protein kinase receptor</fullName>
        <ecNumber evidence="16">2.7.10.1</ecNumber>
    </recommendedName>
</protein>
<dbReference type="GO" id="GO:0009653">
    <property type="term" value="P:anatomical structure morphogenesis"/>
    <property type="evidence" value="ECO:0007669"/>
    <property type="project" value="UniProtKB-ARBA"/>
</dbReference>
<keyword evidence="6 15" id="KW-0547">Nucleotide-binding</keyword>
<dbReference type="PROSITE" id="PS00239">
    <property type="entry name" value="RECEPTOR_TYR_KIN_II"/>
    <property type="match status" value="1"/>
</dbReference>
<dbReference type="GO" id="GO:0032006">
    <property type="term" value="P:regulation of TOR signaling"/>
    <property type="evidence" value="ECO:0007669"/>
    <property type="project" value="TreeGrafter"/>
</dbReference>
<name>A0A1B0A1C8_GLOPL</name>
<keyword evidence="7" id="KW-0418">Kinase</keyword>
<dbReference type="SUPFAM" id="SSF63825">
    <property type="entry name" value="YWTD domain"/>
    <property type="match status" value="2"/>
</dbReference>
<reference evidence="20" key="2">
    <citation type="submission" date="2020-05" db="UniProtKB">
        <authorList>
            <consortium name="EnsemblMetazoa"/>
        </authorList>
    </citation>
    <scope>IDENTIFICATION</scope>
    <source>
        <strain evidence="20">IAEA</strain>
    </source>
</reference>
<keyword evidence="9 17" id="KW-1133">Transmembrane helix</keyword>
<evidence type="ECO:0000256" key="17">
    <source>
        <dbReference type="SAM" id="Phobius"/>
    </source>
</evidence>
<keyword evidence="3" id="KW-0808">Transferase</keyword>
<reference evidence="21" key="1">
    <citation type="submission" date="2014-03" db="EMBL/GenBank/DDBJ databases">
        <authorList>
            <person name="Aksoy S."/>
            <person name="Warren W."/>
            <person name="Wilson R.K."/>
        </authorList>
    </citation>
    <scope>NUCLEOTIDE SEQUENCE [LARGE SCALE GENOMIC DNA]</scope>
    <source>
        <strain evidence="21">IAEA</strain>
    </source>
</reference>
<feature type="domain" description="Fibronectin type-III" evidence="19">
    <location>
        <begin position="1123"/>
        <end position="1229"/>
    </location>
</feature>
<dbReference type="EC" id="2.7.10.1" evidence="16"/>
<evidence type="ECO:0000256" key="12">
    <source>
        <dbReference type="ARBA" id="ARBA00023170"/>
    </source>
</evidence>
<evidence type="ECO:0000256" key="11">
    <source>
        <dbReference type="ARBA" id="ARBA00023137"/>
    </source>
</evidence>
<organism evidence="20 21">
    <name type="scientific">Glossina pallidipes</name>
    <name type="common">Tsetse fly</name>
    <dbReference type="NCBI Taxonomy" id="7398"/>
    <lineage>
        <taxon>Eukaryota</taxon>
        <taxon>Metazoa</taxon>
        <taxon>Ecdysozoa</taxon>
        <taxon>Arthropoda</taxon>
        <taxon>Hexapoda</taxon>
        <taxon>Insecta</taxon>
        <taxon>Pterygota</taxon>
        <taxon>Neoptera</taxon>
        <taxon>Endopterygota</taxon>
        <taxon>Diptera</taxon>
        <taxon>Brachycera</taxon>
        <taxon>Muscomorpha</taxon>
        <taxon>Hippoboscoidea</taxon>
        <taxon>Glossinidae</taxon>
        <taxon>Glossina</taxon>
    </lineage>
</organism>
<keyword evidence="13" id="KW-0325">Glycoprotein</keyword>
<dbReference type="GO" id="GO:0005886">
    <property type="term" value="C:plasma membrane"/>
    <property type="evidence" value="ECO:0007669"/>
    <property type="project" value="TreeGrafter"/>
</dbReference>
<evidence type="ECO:0000256" key="10">
    <source>
        <dbReference type="ARBA" id="ARBA00023136"/>
    </source>
</evidence>
<dbReference type="PROSITE" id="PS50011">
    <property type="entry name" value="PROTEIN_KINASE_DOM"/>
    <property type="match status" value="1"/>
</dbReference>
<keyword evidence="4 16" id="KW-0812">Transmembrane</keyword>
<evidence type="ECO:0000256" key="8">
    <source>
        <dbReference type="ARBA" id="ARBA00022840"/>
    </source>
</evidence>
<dbReference type="Gene3D" id="1.10.510.10">
    <property type="entry name" value="Transferase(Phosphotransferase) domain 1"/>
    <property type="match status" value="1"/>
</dbReference>
<dbReference type="VEuPathDB" id="VectorBase:GPAI031419"/>
<feature type="domain" description="Protein kinase" evidence="18">
    <location>
        <begin position="2055"/>
        <end position="2322"/>
    </location>
</feature>
<evidence type="ECO:0000256" key="7">
    <source>
        <dbReference type="ARBA" id="ARBA00022777"/>
    </source>
</evidence>
<comment type="similarity">
    <text evidence="16">Belongs to the protein kinase superfamily. Tyr protein kinase family. Insulin receptor subfamily.</text>
</comment>
<dbReference type="PROSITE" id="PS50853">
    <property type="entry name" value="FN3"/>
    <property type="match status" value="4"/>
</dbReference>
<comment type="subcellular location">
    <subcellularLocation>
        <location evidence="1">Membrane</location>
        <topology evidence="1">Single-pass membrane protein</topology>
    </subcellularLocation>
</comment>
<dbReference type="Gene3D" id="2.120.10.30">
    <property type="entry name" value="TolB, C-terminal domain"/>
    <property type="match status" value="2"/>
</dbReference>
<dbReference type="InterPro" id="IPR017441">
    <property type="entry name" value="Protein_kinase_ATP_BS"/>
</dbReference>
<keyword evidence="12 16" id="KW-0675">Receptor</keyword>
<feature type="transmembrane region" description="Helical" evidence="17">
    <location>
        <begin position="1967"/>
        <end position="1988"/>
    </location>
</feature>
<dbReference type="Gene3D" id="3.30.200.20">
    <property type="entry name" value="Phosphorylase Kinase, domain 1"/>
    <property type="match status" value="1"/>
</dbReference>
<dbReference type="InterPro" id="IPR000033">
    <property type="entry name" value="LDLR_classB_rpt"/>
</dbReference>
<keyword evidence="5" id="KW-0677">Repeat</keyword>
<dbReference type="Proteomes" id="UP000092445">
    <property type="component" value="Unassembled WGS sequence"/>
</dbReference>
<evidence type="ECO:0000256" key="3">
    <source>
        <dbReference type="ARBA" id="ARBA00022679"/>
    </source>
</evidence>
<dbReference type="GO" id="GO:0007399">
    <property type="term" value="P:nervous system development"/>
    <property type="evidence" value="ECO:0007669"/>
    <property type="project" value="UniProtKB-ARBA"/>
</dbReference>
<dbReference type="SMART" id="SM00135">
    <property type="entry name" value="LY"/>
    <property type="match status" value="3"/>
</dbReference>
<feature type="domain" description="Fibronectin type-III" evidence="19">
    <location>
        <begin position="284"/>
        <end position="382"/>
    </location>
</feature>
<evidence type="ECO:0000256" key="5">
    <source>
        <dbReference type="ARBA" id="ARBA00022737"/>
    </source>
</evidence>
<evidence type="ECO:0000313" key="20">
    <source>
        <dbReference type="EnsemblMetazoa" id="GPAI031419-PA"/>
    </source>
</evidence>
<comment type="catalytic activity">
    <reaction evidence="14 16">
        <text>L-tyrosyl-[protein] + ATP = O-phospho-L-tyrosyl-[protein] + ADP + H(+)</text>
        <dbReference type="Rhea" id="RHEA:10596"/>
        <dbReference type="Rhea" id="RHEA-COMP:10136"/>
        <dbReference type="Rhea" id="RHEA-COMP:20101"/>
        <dbReference type="ChEBI" id="CHEBI:15378"/>
        <dbReference type="ChEBI" id="CHEBI:30616"/>
        <dbReference type="ChEBI" id="CHEBI:46858"/>
        <dbReference type="ChEBI" id="CHEBI:61978"/>
        <dbReference type="ChEBI" id="CHEBI:456216"/>
        <dbReference type="EC" id="2.7.10.1"/>
    </reaction>
</comment>
<evidence type="ECO:0000256" key="9">
    <source>
        <dbReference type="ARBA" id="ARBA00022989"/>
    </source>
</evidence>
<dbReference type="CDD" id="cd00063">
    <property type="entry name" value="FN3"/>
    <property type="match status" value="4"/>
</dbReference>
<evidence type="ECO:0000259" key="19">
    <source>
        <dbReference type="PROSITE" id="PS50853"/>
    </source>
</evidence>
<dbReference type="SUPFAM" id="SSF56112">
    <property type="entry name" value="Protein kinase-like (PK-like)"/>
    <property type="match status" value="1"/>
</dbReference>
<dbReference type="GO" id="GO:0030154">
    <property type="term" value="P:cell differentiation"/>
    <property type="evidence" value="ECO:0007669"/>
    <property type="project" value="UniProtKB-ARBA"/>
</dbReference>
<dbReference type="GO" id="GO:0007169">
    <property type="term" value="P:cell surface receptor protein tyrosine kinase signaling pathway"/>
    <property type="evidence" value="ECO:0007669"/>
    <property type="project" value="InterPro"/>
</dbReference>
<evidence type="ECO:0000256" key="2">
    <source>
        <dbReference type="ARBA" id="ARBA00022553"/>
    </source>
</evidence>
<dbReference type="GO" id="GO:0005524">
    <property type="term" value="F:ATP binding"/>
    <property type="evidence" value="ECO:0007669"/>
    <property type="project" value="UniProtKB-UniRule"/>
</dbReference>
<dbReference type="InterPro" id="IPR002011">
    <property type="entry name" value="Tyr_kinase_rcpt_2_CS"/>
</dbReference>
<dbReference type="STRING" id="7398.A0A1B0A1C8"/>
<dbReference type="PANTHER" id="PTHR24416">
    <property type="entry name" value="TYROSINE-PROTEIN KINASE RECEPTOR"/>
    <property type="match status" value="1"/>
</dbReference>
<dbReference type="GO" id="GO:0004714">
    <property type="term" value="F:transmembrane receptor protein tyrosine kinase activity"/>
    <property type="evidence" value="ECO:0007669"/>
    <property type="project" value="UniProtKB-EC"/>
</dbReference>
<keyword evidence="2 16" id="KW-0597">Phosphoprotein</keyword>